<accession>A0AAV4S7T6</accession>
<gene>
    <name evidence="1" type="ORF">CDAR_308281</name>
</gene>
<dbReference type="Proteomes" id="UP001054837">
    <property type="component" value="Unassembled WGS sequence"/>
</dbReference>
<reference evidence="1 2" key="1">
    <citation type="submission" date="2021-06" db="EMBL/GenBank/DDBJ databases">
        <title>Caerostris darwini draft genome.</title>
        <authorList>
            <person name="Kono N."/>
            <person name="Arakawa K."/>
        </authorList>
    </citation>
    <scope>NUCLEOTIDE SEQUENCE [LARGE SCALE GENOMIC DNA]</scope>
</reference>
<evidence type="ECO:0000313" key="1">
    <source>
        <dbReference type="EMBL" id="GIY30225.1"/>
    </source>
</evidence>
<dbReference type="EMBL" id="BPLQ01007452">
    <property type="protein sequence ID" value="GIY30225.1"/>
    <property type="molecule type" value="Genomic_DNA"/>
</dbReference>
<protein>
    <submittedName>
        <fullName evidence="1">Uncharacterized protein</fullName>
    </submittedName>
</protein>
<dbReference type="AlphaFoldDB" id="A0AAV4S7T6"/>
<proteinExistence type="predicted"/>
<sequence length="109" mass="12449">MEFNLETHENLLKIEITSADLDEIQKPIQFVWFGSSRSTNYFTNRTSKNGRIEEPLISTKPIMGLRIGFIESIFFSFIRAFNFLYPPAQGLSAIFLKKLNVPPIGGAMF</sequence>
<comment type="caution">
    <text evidence="1">The sequence shown here is derived from an EMBL/GenBank/DDBJ whole genome shotgun (WGS) entry which is preliminary data.</text>
</comment>
<organism evidence="1 2">
    <name type="scientific">Caerostris darwini</name>
    <dbReference type="NCBI Taxonomy" id="1538125"/>
    <lineage>
        <taxon>Eukaryota</taxon>
        <taxon>Metazoa</taxon>
        <taxon>Ecdysozoa</taxon>
        <taxon>Arthropoda</taxon>
        <taxon>Chelicerata</taxon>
        <taxon>Arachnida</taxon>
        <taxon>Araneae</taxon>
        <taxon>Araneomorphae</taxon>
        <taxon>Entelegynae</taxon>
        <taxon>Araneoidea</taxon>
        <taxon>Araneidae</taxon>
        <taxon>Caerostris</taxon>
    </lineage>
</organism>
<name>A0AAV4S7T6_9ARAC</name>
<evidence type="ECO:0000313" key="2">
    <source>
        <dbReference type="Proteomes" id="UP001054837"/>
    </source>
</evidence>
<keyword evidence="2" id="KW-1185">Reference proteome</keyword>